<evidence type="ECO:0000313" key="2">
    <source>
        <dbReference type="Proteomes" id="UP000054342"/>
    </source>
</evidence>
<gene>
    <name evidence="1" type="ORF">PV05_09619</name>
</gene>
<dbReference type="AlphaFoldDB" id="A0A0D2E5U7"/>
<accession>A0A0D2E5U7</accession>
<dbReference type="OrthoDB" id="3523319at2759"/>
<organism evidence="1 2">
    <name type="scientific">Exophiala xenobiotica</name>
    <dbReference type="NCBI Taxonomy" id="348802"/>
    <lineage>
        <taxon>Eukaryota</taxon>
        <taxon>Fungi</taxon>
        <taxon>Dikarya</taxon>
        <taxon>Ascomycota</taxon>
        <taxon>Pezizomycotina</taxon>
        <taxon>Eurotiomycetes</taxon>
        <taxon>Chaetothyriomycetidae</taxon>
        <taxon>Chaetothyriales</taxon>
        <taxon>Herpotrichiellaceae</taxon>
        <taxon>Exophiala</taxon>
    </lineage>
</organism>
<name>A0A0D2E5U7_9EURO</name>
<dbReference type="GeneID" id="25331527"/>
<dbReference type="RefSeq" id="XP_013311417.1">
    <property type="nucleotide sequence ID" value="XM_013455963.1"/>
</dbReference>
<proteinExistence type="predicted"/>
<evidence type="ECO:0000313" key="1">
    <source>
        <dbReference type="EMBL" id="KIW50833.1"/>
    </source>
</evidence>
<protein>
    <submittedName>
        <fullName evidence="1">Uncharacterized protein</fullName>
    </submittedName>
</protein>
<dbReference type="EMBL" id="KN847322">
    <property type="protein sequence ID" value="KIW50833.1"/>
    <property type="molecule type" value="Genomic_DNA"/>
</dbReference>
<keyword evidence="2" id="KW-1185">Reference proteome</keyword>
<dbReference type="HOGENOM" id="CLU_150137_0_0_1"/>
<reference evidence="1 2" key="1">
    <citation type="submission" date="2015-01" db="EMBL/GenBank/DDBJ databases">
        <title>The Genome Sequence of Exophiala xenobiotica CBS118157.</title>
        <authorList>
            <consortium name="The Broad Institute Genomics Platform"/>
            <person name="Cuomo C."/>
            <person name="de Hoog S."/>
            <person name="Gorbushina A."/>
            <person name="Stielow B."/>
            <person name="Teixiera M."/>
            <person name="Abouelleil A."/>
            <person name="Chapman S.B."/>
            <person name="Priest M."/>
            <person name="Young S.K."/>
            <person name="Wortman J."/>
            <person name="Nusbaum C."/>
            <person name="Birren B."/>
        </authorList>
    </citation>
    <scope>NUCLEOTIDE SEQUENCE [LARGE SCALE GENOMIC DNA]</scope>
    <source>
        <strain evidence="1 2">CBS 118157</strain>
    </source>
</reference>
<dbReference type="Proteomes" id="UP000054342">
    <property type="component" value="Unassembled WGS sequence"/>
</dbReference>
<sequence>MSWTKGTWDTGEQIRNHKLACSIINLHGTEDAVFDDTNLHLLKRFTDDLSLENRDGILREQGWVDDSGSRPGEQAVRRSGSLSGLLIARYGTDEPALDDRDWELLNEWFGKGMPQGQHVER</sequence>